<organism evidence="6 7">
    <name type="scientific">Propionispira arboris</name>
    <dbReference type="NCBI Taxonomy" id="84035"/>
    <lineage>
        <taxon>Bacteria</taxon>
        <taxon>Bacillati</taxon>
        <taxon>Bacillota</taxon>
        <taxon>Negativicutes</taxon>
        <taxon>Selenomonadales</taxon>
        <taxon>Selenomonadaceae</taxon>
        <taxon>Propionispira</taxon>
    </lineage>
</organism>
<dbReference type="Pfam" id="PF01874">
    <property type="entry name" value="CitG"/>
    <property type="match status" value="1"/>
</dbReference>
<dbReference type="AlphaFoldDB" id="A0A1H6XVB1"/>
<dbReference type="RefSeq" id="WP_091830338.1">
    <property type="nucleotide sequence ID" value="NZ_FNZK01000005.1"/>
</dbReference>
<dbReference type="GO" id="GO:0005524">
    <property type="term" value="F:ATP binding"/>
    <property type="evidence" value="ECO:0007669"/>
    <property type="project" value="UniProtKB-KW"/>
</dbReference>
<reference evidence="6 7" key="1">
    <citation type="submission" date="2016-10" db="EMBL/GenBank/DDBJ databases">
        <authorList>
            <person name="de Groot N.N."/>
        </authorList>
    </citation>
    <scope>NUCLEOTIDE SEQUENCE [LARGE SCALE GENOMIC DNA]</scope>
    <source>
        <strain evidence="6 7">DSM 2179</strain>
    </source>
</reference>
<dbReference type="Proteomes" id="UP000199662">
    <property type="component" value="Unassembled WGS sequence"/>
</dbReference>
<keyword evidence="3 5" id="KW-0547">Nucleotide-binding</keyword>
<evidence type="ECO:0000256" key="3">
    <source>
        <dbReference type="ARBA" id="ARBA00022741"/>
    </source>
</evidence>
<name>A0A1H6XVB1_9FIRM</name>
<keyword evidence="7" id="KW-1185">Reference proteome</keyword>
<gene>
    <name evidence="5" type="primary">citG</name>
    <name evidence="6" type="ORF">SAMN05660742_105139</name>
</gene>
<dbReference type="STRING" id="84035.SAMN05660742_105139"/>
<protein>
    <recommendedName>
        <fullName evidence="5">Probable 2-(5''-triphosphoribosyl)-3'-dephosphocoenzyme-A synthase</fullName>
        <shortName evidence="5">2-(5''-triphosphoribosyl)-3'-dephospho-CoA synthase</shortName>
        <ecNumber evidence="5">2.4.2.52</ecNumber>
    </recommendedName>
</protein>
<evidence type="ECO:0000256" key="2">
    <source>
        <dbReference type="ARBA" id="ARBA00022679"/>
    </source>
</evidence>
<dbReference type="PANTHER" id="PTHR30201:SF2">
    <property type="entry name" value="2-(5''-TRIPHOSPHORIBOSYL)-3'-DEPHOSPHOCOENZYME-A SYNTHASE"/>
    <property type="match status" value="1"/>
</dbReference>
<dbReference type="GO" id="GO:0051191">
    <property type="term" value="P:prosthetic group biosynthetic process"/>
    <property type="evidence" value="ECO:0007669"/>
    <property type="project" value="TreeGrafter"/>
</dbReference>
<proteinExistence type="inferred from homology"/>
<keyword evidence="4 5" id="KW-0067">ATP-binding</keyword>
<dbReference type="InterPro" id="IPR017551">
    <property type="entry name" value="TriPribosyl-deP-CoA_syn_CitG"/>
</dbReference>
<dbReference type="HAMAP" id="MF_00397">
    <property type="entry name" value="CitG"/>
    <property type="match status" value="1"/>
</dbReference>
<dbReference type="GO" id="GO:0046917">
    <property type="term" value="F:triphosphoribosyl-dephospho-CoA synthase activity"/>
    <property type="evidence" value="ECO:0007669"/>
    <property type="project" value="UniProtKB-UniRule"/>
</dbReference>
<sequence length="294" mass="31159">MDLWESVPEVVEKIGTIALEAMLMEAACAPAPGLVDRFNSGAHNDMDIFTFIKSSSALGPAMYRCALAGWKHTGSDKVLLPILRSIGQKAEMAMFEATAGVNTQKGLLFLLGIMAAAAARSIRQGDKGCIIEATLQRVVNICSGIVEGDLGSLDHSLPDRKLTAGEKLYLNHGATGIRGEIAAGLPVIKTQGLPCLTAALLGGLTINDALIHALIGIMSETQDTTILNRHGIHTLLAVQQSAKAIMAAGGMLTEEGRRRITELDGEYSNKRISPGGSADLVAGTYFIDRIKFTF</sequence>
<evidence type="ECO:0000256" key="1">
    <source>
        <dbReference type="ARBA" id="ARBA00001210"/>
    </source>
</evidence>
<evidence type="ECO:0000313" key="6">
    <source>
        <dbReference type="EMBL" id="SEJ28790.1"/>
    </source>
</evidence>
<comment type="catalytic activity">
    <reaction evidence="1 5">
        <text>3'-dephospho-CoA + ATP = 2'-(5''-triphospho-alpha-D-ribosyl)-3'-dephospho-CoA + adenine</text>
        <dbReference type="Rhea" id="RHEA:15117"/>
        <dbReference type="ChEBI" id="CHEBI:16708"/>
        <dbReference type="ChEBI" id="CHEBI:30616"/>
        <dbReference type="ChEBI" id="CHEBI:57328"/>
        <dbReference type="ChEBI" id="CHEBI:61378"/>
        <dbReference type="EC" id="2.4.2.52"/>
    </reaction>
</comment>
<evidence type="ECO:0000313" key="7">
    <source>
        <dbReference type="Proteomes" id="UP000199662"/>
    </source>
</evidence>
<dbReference type="PANTHER" id="PTHR30201">
    <property type="entry name" value="TRIPHOSPHORIBOSYL-DEPHOSPHO-COA SYNTHASE"/>
    <property type="match status" value="1"/>
</dbReference>
<evidence type="ECO:0000256" key="4">
    <source>
        <dbReference type="ARBA" id="ARBA00022840"/>
    </source>
</evidence>
<dbReference type="EC" id="2.4.2.52" evidence="5"/>
<accession>A0A1H6XVB1</accession>
<dbReference type="InterPro" id="IPR002736">
    <property type="entry name" value="CitG"/>
</dbReference>
<dbReference type="Gene3D" id="1.10.4200.10">
    <property type="entry name" value="Triphosphoribosyl-dephospho-CoA protein"/>
    <property type="match status" value="1"/>
</dbReference>
<evidence type="ECO:0000256" key="5">
    <source>
        <dbReference type="HAMAP-Rule" id="MF_00397"/>
    </source>
</evidence>
<dbReference type="EMBL" id="FNZK01000005">
    <property type="protein sequence ID" value="SEJ28790.1"/>
    <property type="molecule type" value="Genomic_DNA"/>
</dbReference>
<comment type="similarity">
    <text evidence="5">Belongs to the CitG/MdcB family.</text>
</comment>
<keyword evidence="2 5" id="KW-0808">Transferase</keyword>